<dbReference type="SUPFAM" id="SSF56059">
    <property type="entry name" value="Glutathione synthetase ATP-binding domain-like"/>
    <property type="match status" value="1"/>
</dbReference>
<accession>A0ABU9EED3</accession>
<keyword evidence="1" id="KW-0547">Nucleotide-binding</keyword>
<evidence type="ECO:0000313" key="3">
    <source>
        <dbReference type="EMBL" id="MEK9501860.1"/>
    </source>
</evidence>
<dbReference type="RefSeq" id="WP_405283707.1">
    <property type="nucleotide sequence ID" value="NZ_CP144380.1"/>
</dbReference>
<dbReference type="Pfam" id="PF15632">
    <property type="entry name" value="ATPgrasp_Ter"/>
    <property type="match status" value="1"/>
</dbReference>
<proteinExistence type="predicted"/>
<evidence type="ECO:0000313" key="4">
    <source>
        <dbReference type="Proteomes" id="UP001484239"/>
    </source>
</evidence>
<dbReference type="InterPro" id="IPR011761">
    <property type="entry name" value="ATP-grasp"/>
</dbReference>
<evidence type="ECO:0000256" key="1">
    <source>
        <dbReference type="PROSITE-ProRule" id="PRU00409"/>
    </source>
</evidence>
<dbReference type="Proteomes" id="UP001484239">
    <property type="component" value="Unassembled WGS sequence"/>
</dbReference>
<name>A0ABU9EED3_9BACT</name>
<evidence type="ECO:0000259" key="2">
    <source>
        <dbReference type="PROSITE" id="PS50975"/>
    </source>
</evidence>
<dbReference type="Gene3D" id="3.30.470.20">
    <property type="entry name" value="ATP-grasp fold, B domain"/>
    <property type="match status" value="1"/>
</dbReference>
<keyword evidence="1" id="KW-0067">ATP-binding</keyword>
<protein>
    <submittedName>
        <fullName evidence="3">ATP-grasp domain-containing protein</fullName>
    </submittedName>
</protein>
<dbReference type="EMBL" id="JBBHLI010000007">
    <property type="protein sequence ID" value="MEK9501860.1"/>
    <property type="molecule type" value="Genomic_DNA"/>
</dbReference>
<feature type="domain" description="ATP-grasp" evidence="2">
    <location>
        <begin position="125"/>
        <end position="315"/>
    </location>
</feature>
<gene>
    <name evidence="3" type="ORF">WI372_12785</name>
</gene>
<organism evidence="3 4">
    <name type="scientific">Gaopeijia maritima</name>
    <dbReference type="NCBI Taxonomy" id="3119007"/>
    <lineage>
        <taxon>Bacteria</taxon>
        <taxon>Pseudomonadati</taxon>
        <taxon>Gemmatimonadota</taxon>
        <taxon>Longimicrobiia</taxon>
        <taxon>Gaopeijiales</taxon>
        <taxon>Gaopeijiaceae</taxon>
        <taxon>Gaopeijia</taxon>
    </lineage>
</organism>
<comment type="caution">
    <text evidence="3">The sequence shown here is derived from an EMBL/GenBank/DDBJ whole genome shotgun (WGS) entry which is preliminary data.</text>
</comment>
<reference evidence="3 4" key="1">
    <citation type="submission" date="2024-02" db="EMBL/GenBank/DDBJ databases">
        <title>A novel Gemmatimonadota bacterium.</title>
        <authorList>
            <person name="Du Z.-J."/>
            <person name="Ye Y.-Q."/>
        </authorList>
    </citation>
    <scope>NUCLEOTIDE SEQUENCE [LARGE SCALE GENOMIC DNA]</scope>
    <source>
        <strain evidence="3 4">DH-20</strain>
    </source>
</reference>
<sequence length="394" mass="43661">MTPLREARRARRVLVLDGEQRSALAVVRSLGRAGYRVSTGAADPGAIAAASRYSEATVLLPSPLESPEAFRDAVASEVRATGYDVVMPVTESAALALLGDPVLDPLLPMPSRESFEAANDKIELMQRAAGLGIDVPRFVTLRDADDGAAEIWDSFPAVVKPGRSVVGTGAQRTRTTVRFVADRDELRAALADLHPDAFPVMVQERLVGPGVGVFLLMHDGERVAAFAHRRLREKPPEGGVSVYRESVRPPEALVERAVRLLHSFHWMGVAMVEFKHDEASERYGLMEINGRFWGSLQLAIDAGVDFPRLLVDRVLGIDRAVSTDYRLGIRTRWEWGDVDHLLIRLRRGGARGGLLSWFRPWWPGDRFEVFRLGDPGPFWAESRAWFRALRGGDR</sequence>
<dbReference type="PROSITE" id="PS50975">
    <property type="entry name" value="ATP_GRASP"/>
    <property type="match status" value="1"/>
</dbReference>
<keyword evidence="4" id="KW-1185">Reference proteome</keyword>